<dbReference type="PROSITE" id="PS51257">
    <property type="entry name" value="PROKAR_LIPOPROTEIN"/>
    <property type="match status" value="1"/>
</dbReference>
<dbReference type="Proteomes" id="UP000067626">
    <property type="component" value="Chromosome"/>
</dbReference>
<name>A0A0K1EF78_CHOCO</name>
<dbReference type="KEGG" id="ccro:CMC5_036680"/>
<evidence type="ECO:0008006" key="3">
    <source>
        <dbReference type="Google" id="ProtNLM"/>
    </source>
</evidence>
<dbReference type="RefSeq" id="WP_050431589.1">
    <property type="nucleotide sequence ID" value="NZ_CP012159.1"/>
</dbReference>
<dbReference type="AlphaFoldDB" id="A0A0K1EF78"/>
<gene>
    <name evidence="1" type="ORF">CMC5_036680</name>
</gene>
<sequence length="459" mass="47008">MSRSRLGFALVVGPLVALAGCGDEEVRRGDEGCSVLEQTGCASGLACEEVEDGEPACFTPLVVRGRVLDAGTAAGVAGAHVIARDANSAAVSRVAVSGPDGGYALQVAAKRDREGRPVVASVTLRADAAGYQSFPRAPRVALPLDLATATGKPLAIESVATEILLLELEDVAGLGTVSGTVAARAPGGTLVTAGGATGVADFDGAFTVFNVPAGSHEVRGYAEGLRLASARVAVDAGRVTSGVVLSSLGEARAAVSGKVSIVDAPGGSETSVILVPVETFDASAKRGEAPRGLRVGGVRGGFVIEGVPDGTYKVLAAFENDGLVRDPDTSIGGTAIVEITVADADVSLSESFKVTEALAVIRPGAERMDEVQGTPEFVWADDSSEGRYEIQVFDAYGNLVWEDPNLPSVSGNAEVKVTYGGPPLEPGMIYQFRATSMSKGQNATPLSQTEDLRGVFLYR</sequence>
<organism evidence="1 2">
    <name type="scientific">Chondromyces crocatus</name>
    <dbReference type="NCBI Taxonomy" id="52"/>
    <lineage>
        <taxon>Bacteria</taxon>
        <taxon>Pseudomonadati</taxon>
        <taxon>Myxococcota</taxon>
        <taxon>Polyangia</taxon>
        <taxon>Polyangiales</taxon>
        <taxon>Polyangiaceae</taxon>
        <taxon>Chondromyces</taxon>
    </lineage>
</organism>
<dbReference type="InterPro" id="IPR013784">
    <property type="entry name" value="Carb-bd-like_fold"/>
</dbReference>
<proteinExistence type="predicted"/>
<dbReference type="SUPFAM" id="SSF49452">
    <property type="entry name" value="Starch-binding domain-like"/>
    <property type="match status" value="1"/>
</dbReference>
<evidence type="ECO:0000313" key="1">
    <source>
        <dbReference type="EMBL" id="AKT39521.1"/>
    </source>
</evidence>
<dbReference type="OrthoDB" id="5517837at2"/>
<keyword evidence="2" id="KW-1185">Reference proteome</keyword>
<dbReference type="EMBL" id="CP012159">
    <property type="protein sequence ID" value="AKT39521.1"/>
    <property type="molecule type" value="Genomic_DNA"/>
</dbReference>
<evidence type="ECO:0000313" key="2">
    <source>
        <dbReference type="Proteomes" id="UP000067626"/>
    </source>
</evidence>
<dbReference type="GO" id="GO:0030246">
    <property type="term" value="F:carbohydrate binding"/>
    <property type="evidence" value="ECO:0007669"/>
    <property type="project" value="InterPro"/>
</dbReference>
<reference evidence="1 2" key="1">
    <citation type="submission" date="2015-07" db="EMBL/GenBank/DDBJ databases">
        <title>Genome analysis of myxobacterium Chondromyces crocatus Cm c5 reveals a high potential for natural compound synthesis and the genetic basis for the loss of fruiting body formation.</title>
        <authorList>
            <person name="Zaburannyi N."/>
            <person name="Bunk B."/>
            <person name="Maier J."/>
            <person name="Overmann J."/>
            <person name="Mueller R."/>
        </authorList>
    </citation>
    <scope>NUCLEOTIDE SEQUENCE [LARGE SCALE GENOMIC DNA]</scope>
    <source>
        <strain evidence="1 2">Cm c5</strain>
    </source>
</reference>
<protein>
    <recommendedName>
        <fullName evidence="3">Carboxypeptidase regulatory-like domain-containing protein</fullName>
    </recommendedName>
</protein>
<accession>A0A0K1EF78</accession>
<dbReference type="STRING" id="52.CMC5_036680"/>